<evidence type="ECO:0000256" key="1">
    <source>
        <dbReference type="ARBA" id="ARBA00000822"/>
    </source>
</evidence>
<evidence type="ECO:0000256" key="10">
    <source>
        <dbReference type="ARBA" id="ARBA00023295"/>
    </source>
</evidence>
<dbReference type="Proteomes" id="UP000789390">
    <property type="component" value="Unassembled WGS sequence"/>
</dbReference>
<dbReference type="EC" id="3.2.1.14" evidence="3"/>
<keyword evidence="8" id="KW-1015">Disulfide bond</keyword>
<gene>
    <name evidence="17" type="ORF">DGAL_LOCUS17009</name>
</gene>
<evidence type="ECO:0000256" key="2">
    <source>
        <dbReference type="ARBA" id="ARBA00009121"/>
    </source>
</evidence>
<feature type="domain" description="Chitin-binding type-2" evidence="15">
    <location>
        <begin position="1132"/>
        <end position="1186"/>
    </location>
</feature>
<protein>
    <recommendedName>
        <fullName evidence="3">chitinase</fullName>
        <ecNumber evidence="3">3.2.1.14</ecNumber>
    </recommendedName>
</protein>
<dbReference type="InterPro" id="IPR011583">
    <property type="entry name" value="Chitinase_II/V-like_cat"/>
</dbReference>
<feature type="region of interest" description="Disordered" evidence="13">
    <location>
        <begin position="1222"/>
        <end position="1247"/>
    </location>
</feature>
<dbReference type="SMART" id="SM00636">
    <property type="entry name" value="Glyco_18"/>
    <property type="match status" value="3"/>
</dbReference>
<dbReference type="EMBL" id="CAKKLH010000336">
    <property type="protein sequence ID" value="CAH0113207.1"/>
    <property type="molecule type" value="Genomic_DNA"/>
</dbReference>
<dbReference type="SUPFAM" id="SSF57625">
    <property type="entry name" value="Invertebrate chitin-binding proteins"/>
    <property type="match status" value="4"/>
</dbReference>
<evidence type="ECO:0000256" key="12">
    <source>
        <dbReference type="RuleBase" id="RU000489"/>
    </source>
</evidence>
<evidence type="ECO:0000256" key="4">
    <source>
        <dbReference type="ARBA" id="ARBA00022669"/>
    </source>
</evidence>
<dbReference type="GO" id="GO:0006032">
    <property type="term" value="P:chitin catabolic process"/>
    <property type="evidence" value="ECO:0007669"/>
    <property type="project" value="UniProtKB-KW"/>
</dbReference>
<dbReference type="Gene3D" id="3.10.50.10">
    <property type="match status" value="3"/>
</dbReference>
<dbReference type="FunFam" id="3.20.20.80:FF:000007">
    <property type="entry name" value="Acidic mammalian chitinase"/>
    <property type="match status" value="2"/>
</dbReference>
<dbReference type="InterPro" id="IPR029070">
    <property type="entry name" value="Chitinase_insertion_sf"/>
</dbReference>
<evidence type="ECO:0000256" key="3">
    <source>
        <dbReference type="ARBA" id="ARBA00012729"/>
    </source>
</evidence>
<evidence type="ECO:0000256" key="14">
    <source>
        <dbReference type="SAM" id="SignalP"/>
    </source>
</evidence>
<name>A0A8J2S9A1_9CRUS</name>
<feature type="domain" description="Chitin-binding type-2" evidence="15">
    <location>
        <begin position="1255"/>
        <end position="1309"/>
    </location>
</feature>
<organism evidence="17 18">
    <name type="scientific">Daphnia galeata</name>
    <dbReference type="NCBI Taxonomy" id="27404"/>
    <lineage>
        <taxon>Eukaryota</taxon>
        <taxon>Metazoa</taxon>
        <taxon>Ecdysozoa</taxon>
        <taxon>Arthropoda</taxon>
        <taxon>Crustacea</taxon>
        <taxon>Branchiopoda</taxon>
        <taxon>Diplostraca</taxon>
        <taxon>Cladocera</taxon>
        <taxon>Anomopoda</taxon>
        <taxon>Daphniidae</taxon>
        <taxon>Daphnia</taxon>
    </lineage>
</organism>
<evidence type="ECO:0000256" key="6">
    <source>
        <dbReference type="ARBA" id="ARBA00022801"/>
    </source>
</evidence>
<feature type="compositionally biased region" description="Low complexity" evidence="13">
    <location>
        <begin position="539"/>
        <end position="556"/>
    </location>
</feature>
<dbReference type="InterPro" id="IPR050314">
    <property type="entry name" value="Glycosyl_Hydrlase_18"/>
</dbReference>
<dbReference type="GO" id="GO:0000272">
    <property type="term" value="P:polysaccharide catabolic process"/>
    <property type="evidence" value="ECO:0007669"/>
    <property type="project" value="UniProtKB-KW"/>
</dbReference>
<dbReference type="GO" id="GO:0008061">
    <property type="term" value="F:chitin binding"/>
    <property type="evidence" value="ECO:0007669"/>
    <property type="project" value="UniProtKB-KW"/>
</dbReference>
<feature type="compositionally biased region" description="Polar residues" evidence="13">
    <location>
        <begin position="1222"/>
        <end position="1236"/>
    </location>
</feature>
<keyword evidence="7" id="KW-0146">Chitin degradation</keyword>
<accession>A0A8J2S9A1</accession>
<dbReference type="Gene3D" id="3.20.20.80">
    <property type="entry name" value="Glycosidases"/>
    <property type="match status" value="3"/>
</dbReference>
<feature type="region of interest" description="Disordered" evidence="13">
    <location>
        <begin position="1107"/>
        <end position="1135"/>
    </location>
</feature>
<dbReference type="SMART" id="SM00494">
    <property type="entry name" value="ChtBD2"/>
    <property type="match status" value="4"/>
</dbReference>
<evidence type="ECO:0000256" key="11">
    <source>
        <dbReference type="ARBA" id="ARBA00023326"/>
    </source>
</evidence>
<feature type="chain" id="PRO_5035211497" description="chitinase" evidence="14">
    <location>
        <begin position="23"/>
        <end position="1829"/>
    </location>
</feature>
<dbReference type="Pfam" id="PF00704">
    <property type="entry name" value="Glyco_hydro_18"/>
    <property type="match status" value="3"/>
</dbReference>
<evidence type="ECO:0000259" key="15">
    <source>
        <dbReference type="PROSITE" id="PS50940"/>
    </source>
</evidence>
<dbReference type="InterPro" id="IPR036508">
    <property type="entry name" value="Chitin-bd_dom_sf"/>
</dbReference>
<evidence type="ECO:0000313" key="18">
    <source>
        <dbReference type="Proteomes" id="UP000789390"/>
    </source>
</evidence>
<dbReference type="Pfam" id="PF01607">
    <property type="entry name" value="CBM_14"/>
    <property type="match status" value="4"/>
</dbReference>
<dbReference type="InterPro" id="IPR001579">
    <property type="entry name" value="Glyco_hydro_18_chit_AS"/>
</dbReference>
<dbReference type="InterPro" id="IPR001223">
    <property type="entry name" value="Glyco_hydro18_cat"/>
</dbReference>
<dbReference type="FunFam" id="3.20.20.80:FF:000144">
    <property type="entry name" value="Chitinase"/>
    <property type="match status" value="1"/>
</dbReference>
<dbReference type="FunFam" id="3.10.50.10:FF:000004">
    <property type="entry name" value="Chitinase 5"/>
    <property type="match status" value="1"/>
</dbReference>
<dbReference type="FunFam" id="3.10.50.10:FF:000001">
    <property type="entry name" value="Chitinase 3-like 1"/>
    <property type="match status" value="2"/>
</dbReference>
<comment type="caution">
    <text evidence="17">The sequence shown here is derived from an EMBL/GenBank/DDBJ whole genome shotgun (WGS) entry which is preliminary data.</text>
</comment>
<proteinExistence type="inferred from homology"/>
<dbReference type="GO" id="GO:0008843">
    <property type="term" value="F:endochitinase activity"/>
    <property type="evidence" value="ECO:0007669"/>
    <property type="project" value="UniProtKB-EC"/>
</dbReference>
<dbReference type="PROSITE" id="PS50940">
    <property type="entry name" value="CHIT_BIND_II"/>
    <property type="match status" value="4"/>
</dbReference>
<evidence type="ECO:0000256" key="5">
    <source>
        <dbReference type="ARBA" id="ARBA00022729"/>
    </source>
</evidence>
<dbReference type="Gene3D" id="2.170.140.10">
    <property type="entry name" value="Chitin binding domain"/>
    <property type="match status" value="4"/>
</dbReference>
<dbReference type="CDD" id="cd02872">
    <property type="entry name" value="GH18_chitolectin_chitotriosidase"/>
    <property type="match status" value="2"/>
</dbReference>
<dbReference type="PANTHER" id="PTHR11177:SF359">
    <property type="entry name" value="CHITINASE 10-RELATED"/>
    <property type="match status" value="1"/>
</dbReference>
<feature type="domain" description="GH18" evidence="16">
    <location>
        <begin position="669"/>
        <end position="1036"/>
    </location>
</feature>
<reference evidence="17" key="1">
    <citation type="submission" date="2021-11" db="EMBL/GenBank/DDBJ databases">
        <authorList>
            <person name="Schell T."/>
        </authorList>
    </citation>
    <scope>NUCLEOTIDE SEQUENCE</scope>
    <source>
        <strain evidence="17">M5</strain>
    </source>
</reference>
<keyword evidence="6 12" id="KW-0378">Hydrolase</keyword>
<feature type="compositionally biased region" description="Pro residues" evidence="13">
    <location>
        <begin position="574"/>
        <end position="586"/>
    </location>
</feature>
<keyword evidence="10 12" id="KW-0326">Glycosidase</keyword>
<dbReference type="SUPFAM" id="SSF54556">
    <property type="entry name" value="Chitinase insertion domain"/>
    <property type="match status" value="3"/>
</dbReference>
<evidence type="ECO:0000259" key="16">
    <source>
        <dbReference type="PROSITE" id="PS51910"/>
    </source>
</evidence>
<keyword evidence="4" id="KW-0147">Chitin-binding</keyword>
<feature type="compositionally biased region" description="Low complexity" evidence="13">
    <location>
        <begin position="1321"/>
        <end position="1356"/>
    </location>
</feature>
<evidence type="ECO:0000256" key="8">
    <source>
        <dbReference type="ARBA" id="ARBA00023157"/>
    </source>
</evidence>
<feature type="signal peptide" evidence="14">
    <location>
        <begin position="1"/>
        <end position="22"/>
    </location>
</feature>
<evidence type="ECO:0000256" key="9">
    <source>
        <dbReference type="ARBA" id="ARBA00023277"/>
    </source>
</evidence>
<sequence>MKLRKSLLVLLAAVTLFATVKAAWEELTDDRADRQRALEIEEEPVVGFNRGGVEHRPDLDDVRRQQFQFSRVRLESLNQIKEMGQQDQPADDDDEQDDGQVNRISKGIYVEEQETYPESYQGFNGHSYQNEPPLLDELERLVDPLPIDPLSVTKNGADYKVVCYYESWAIYRDEPMTTSPADVDPFGCTHVIYSFLGLDKTSLTVTILDPDYEVIRGGFRAALALKNINPALKVMIAIGGWSEGGKQYSQMVSSPASRAKFIDSVVKFMDKWKFDGFDLDWEYPGATDRDGKWADKENFALLVEEMSSVFKSRNWLLTAAVPAATFRINEGYDVPRLAKSLDFINVMTYDLHGTWDNYADHHAPLRKRPFDTGATQNLHSDGALSYWISKGAPAAKIIFGIPFYGRNFRLANPNNSKPRAPIAGAGTVGPFTKEAGFVAYFEICRWLQEGGWQELQDEAGSPYLVKGDQWIGYDTVDSVLNKMDYIKRTGLGGAMIWAVGLDDIKGDCGPERPLLRAINDGLGRNGGIPATAAPPPKPTTTRPTTAATARPTTATTQPIPVAPIQPEPGTVAPTRPPPPSVLPTTPPPSTSFDPNCLVKGDSFWAHPNDCGQFYRCVGATPYFFNCPSGLHFNPSILVCDWPENVQCTAKNSVKNRLTADRQVQPNKDYKVVCYYSSWAWLRRADAEFVPENVLSSSCTHVLYAYAGLDPKTLLIKSNDIWTDISNRMYARINGLKETNPDLKVLLVLGGWTESGDDSYSRLVADGRSRSMFAAHAVTFLKTYGFDGLHVDWQYPVCWQADCSKGPAMDRTNYPIFIQELKREFAKSNLLLGVNVASYKSVAMTAFDGAALGRSADFITVPAFDFHGSWESVTGHTAPLQGSGDSDSVEASMNYWNRQGIPAAKLILGIPFYGQSFTLAVPASTRDQAAIGVKAKGAGLPGPYTQQAGMLAYYEICSQVRQGIWSEISNDSPYAFRGNQWVGYDNVASVRRKASYIQREGFGGAMVFSIDMDDFKNTCCSESFPLTKAIARVLGIRTDPQPTPGSNCQRPPLPVTPPPLAITTGFDSGMNTRPTTAATFPIDQLARPLSQQHGLVLDLRPSRQLDRQLDRQLAHQTRPTTPRPTQSTQGPTQSNCVNGQYYPVPGDCTSFARCVDGVLKKSKCSPGLYWNDAETLCDWPENVQCISNGLGNEFDLLQNNERIIETFEWLPLVTVPTVSAPTRSTTPFVPTQGTTGLRPTPKPTTIRPPPAVEAVVGPCQEGQYSQSGPDCSVYQWCVNGQLIDQGCQKGLHWNQQIKVCDWPANAKCPFSGEPSVPLVPQTTTSSSVTSATTSRPTRPTTIATRPTTKPSTTTRPTKPTKPSKPGEYKVICYYTNWSWYRPGEAKYAPSDIDVDLCTHILYGFATLDPNQLTMRVFDSWSDTDEYGPKLYAKVVALKKNGIKVLIALGGWNDSLGNKYSRMVNDPASRKRFIDNAILFIEKYGFDGLDLDWEYPKCWQVDCNAGPASDKQGFAALVRELRAEFTPRGWLLSSAVSPSKTVIDNAYDVPSLSRDFDWIGVMTYDYHGHWDKKTGHVAPFTTHSEADVVYFNTNYTLNYWIQLGADPAKLILGVPLYGQSFTLENPNNNGLNAPAKGTGQAGEFTRQAGFLAYYEICKQVKNTGWTIVQDSEGAMGPYAYRGDQWVSFDDVDIIRRKSDLVRTMKLGGAMIWALDLDDFRNRCGCETYPLLKTINRVLRNYPVSGETCANSPLLYSGSDNNDSSESVSIWAPISSKGTGCSNGSFRAHESVCTSYYQCVNGQWAESRCPGGLYWNRSHCDWSFNTECGRAI</sequence>
<feature type="region of interest" description="Disordered" evidence="13">
    <location>
        <begin position="1312"/>
        <end position="1363"/>
    </location>
</feature>
<evidence type="ECO:0000313" key="17">
    <source>
        <dbReference type="EMBL" id="CAH0113207.1"/>
    </source>
</evidence>
<comment type="similarity">
    <text evidence="2">Belongs to the glycosyl hydrolase 18 family. Chitinase class II subfamily.</text>
</comment>
<keyword evidence="18" id="KW-1185">Reference proteome</keyword>
<dbReference type="OrthoDB" id="76388at2759"/>
<dbReference type="PROSITE" id="PS51910">
    <property type="entry name" value="GH18_2"/>
    <property type="match status" value="3"/>
</dbReference>
<feature type="compositionally biased region" description="Low complexity" evidence="13">
    <location>
        <begin position="1115"/>
        <end position="1133"/>
    </location>
</feature>
<keyword evidence="9" id="KW-0119">Carbohydrate metabolism</keyword>
<feature type="domain" description="GH18" evidence="16">
    <location>
        <begin position="1367"/>
        <end position="1739"/>
    </location>
</feature>
<keyword evidence="5 14" id="KW-0732">Signal</keyword>
<evidence type="ECO:0000256" key="7">
    <source>
        <dbReference type="ARBA" id="ARBA00023024"/>
    </source>
</evidence>
<dbReference type="SUPFAM" id="SSF51445">
    <property type="entry name" value="(Trans)glycosidases"/>
    <property type="match status" value="3"/>
</dbReference>
<feature type="domain" description="Chitin-binding type-2" evidence="15">
    <location>
        <begin position="1775"/>
        <end position="1827"/>
    </location>
</feature>
<feature type="region of interest" description="Disordered" evidence="13">
    <location>
        <begin position="525"/>
        <end position="586"/>
    </location>
</feature>
<dbReference type="PROSITE" id="PS01095">
    <property type="entry name" value="GH18_1"/>
    <property type="match status" value="2"/>
</dbReference>
<dbReference type="InterPro" id="IPR002557">
    <property type="entry name" value="Chitin-bd_dom"/>
</dbReference>
<comment type="catalytic activity">
    <reaction evidence="1">
        <text>Random endo-hydrolysis of N-acetyl-beta-D-glucosaminide (1-&gt;4)-beta-linkages in chitin and chitodextrins.</text>
        <dbReference type="EC" id="3.2.1.14"/>
    </reaction>
</comment>
<keyword evidence="11" id="KW-0624">Polysaccharide degradation</keyword>
<feature type="domain" description="GH18" evidence="16">
    <location>
        <begin position="159"/>
        <end position="525"/>
    </location>
</feature>
<evidence type="ECO:0000256" key="13">
    <source>
        <dbReference type="SAM" id="MobiDB-lite"/>
    </source>
</evidence>
<dbReference type="InterPro" id="IPR017853">
    <property type="entry name" value="GH"/>
</dbReference>
<feature type="domain" description="Chitin-binding type-2" evidence="15">
    <location>
        <begin position="593"/>
        <end position="649"/>
    </location>
</feature>
<dbReference type="GO" id="GO:0005576">
    <property type="term" value="C:extracellular region"/>
    <property type="evidence" value="ECO:0007669"/>
    <property type="project" value="InterPro"/>
</dbReference>
<dbReference type="PANTHER" id="PTHR11177">
    <property type="entry name" value="CHITINASE"/>
    <property type="match status" value="1"/>
</dbReference>